<dbReference type="Gene3D" id="3.50.4.10">
    <property type="entry name" value="Hepatocyte Growth Factor"/>
    <property type="match status" value="1"/>
</dbReference>
<keyword evidence="9" id="KW-0735">Signal-anchor</keyword>
<evidence type="ECO:0000256" key="11">
    <source>
        <dbReference type="ARBA" id="ARBA00023136"/>
    </source>
</evidence>
<evidence type="ECO:0000313" key="16">
    <source>
        <dbReference type="Proteomes" id="UP000024376"/>
    </source>
</evidence>
<dbReference type="InterPro" id="IPR003378">
    <property type="entry name" value="Fringe-like_glycosylTrfase"/>
</dbReference>
<name>A0A024SLI6_HYPJR</name>
<comment type="pathway">
    <text evidence="2">Protein modification; protein glycosylation.</text>
</comment>
<reference evidence="16" key="1">
    <citation type="journal article" date="2013" name="Ind. Biotechnol.">
        <title>Comparative genomics analysis of Trichoderma reesei strains.</title>
        <authorList>
            <person name="Koike H."/>
            <person name="Aerts A."/>
            <person name="LaButti K."/>
            <person name="Grigoriev I.V."/>
            <person name="Baker S.E."/>
        </authorList>
    </citation>
    <scope>NUCLEOTIDE SEQUENCE [LARGE SCALE GENOMIC DNA]</scope>
    <source>
        <strain evidence="16">ATCC 56765 / BCRC 32924 / NRRL 11460 / Rut C-30</strain>
    </source>
</reference>
<keyword evidence="11 12" id="KW-0472">Membrane</keyword>
<comment type="subcellular location">
    <subcellularLocation>
        <location evidence="1">Membrane</location>
        <topology evidence="1">Single-pass type II membrane protein</topology>
    </subcellularLocation>
</comment>
<sequence length="450" mass="50761">MVLKPRLTRRRLILFFAGFFLTLHTTYLLLPHDSHIRLSINFNTSRFWNAIRASTTDRDAWLRQSPAPHPLSLRDDVGYLIKTGYGTRHRLPALIEAFARTGDILGDEHQSFIVVGDWTPTNQTVDGLPTVYNAVDMLMETKLDPSLRDHPRLPKYRSLQEAIDSGDENQANELGREFGWELDALKKKWYIILDDDTFLIGPSLHLLLSHLDPTKPQYIGNAVGDYKSRFAHGGSGIVLSQETMRRLFSNPGIVAQSHVDSLDETWGDRLVGTTLIKLGIYLDERYSHYFNGEPPAMARVQGDRFCSPIVSLHGIRRPGAMEAVGEALSNRQKPVLWTDLWQLFAASSLDDAGREPVRQMRDHVGPTGDDTTTWQGIASAEACRSKCQDDRSCLAWTFDTKARACRTSPWMVIGDGSGVEAEEESGLDDWQRVASLMRHCGRASTYEYQQ</sequence>
<keyword evidence="7 12" id="KW-0812">Transmembrane</keyword>
<dbReference type="PANTHER" id="PTHR23033:SF40">
    <property type="entry name" value="APPLE DOMAIN-CONTAINING PROTEIN"/>
    <property type="match status" value="1"/>
</dbReference>
<dbReference type="AlphaFoldDB" id="A0A024SLI6"/>
<comment type="similarity">
    <text evidence="3">Belongs to the glycosyltransferase 31 family. Beta3-Gal-T subfamily.</text>
</comment>
<dbReference type="HOGENOM" id="CLU_033556_0_0_1"/>
<protein>
    <recommendedName>
        <fullName evidence="4">N-acetylgalactosaminide beta-1,3-galactosyltransferase</fullName>
        <ecNumber evidence="4">2.4.1.122</ecNumber>
    </recommendedName>
</protein>
<feature type="domain" description="Apple" evidence="13">
    <location>
        <begin position="368"/>
        <end position="410"/>
    </location>
</feature>
<dbReference type="Proteomes" id="UP000024376">
    <property type="component" value="Unassembled WGS sequence"/>
</dbReference>
<dbReference type="Pfam" id="PF00024">
    <property type="entry name" value="PAN_1"/>
    <property type="match status" value="1"/>
</dbReference>
<dbReference type="Gene3D" id="3.90.550.50">
    <property type="match status" value="1"/>
</dbReference>
<dbReference type="InterPro" id="IPR003609">
    <property type="entry name" value="Pan_app"/>
</dbReference>
<keyword evidence="10 12" id="KW-1133">Transmembrane helix</keyword>
<dbReference type="OrthoDB" id="414175at2759"/>
<dbReference type="GO" id="GO:0016020">
    <property type="term" value="C:membrane"/>
    <property type="evidence" value="ECO:0007669"/>
    <property type="project" value="UniProtKB-SubCell"/>
</dbReference>
<evidence type="ECO:0000256" key="8">
    <source>
        <dbReference type="ARBA" id="ARBA00022741"/>
    </source>
</evidence>
<organism evidence="15 16">
    <name type="scientific">Hypocrea jecorina (strain ATCC 56765 / BCRC 32924 / NRRL 11460 / Rut C-30)</name>
    <name type="common">Trichoderma reesei</name>
    <dbReference type="NCBI Taxonomy" id="1344414"/>
    <lineage>
        <taxon>Eukaryota</taxon>
        <taxon>Fungi</taxon>
        <taxon>Dikarya</taxon>
        <taxon>Ascomycota</taxon>
        <taxon>Pezizomycotina</taxon>
        <taxon>Sordariomycetes</taxon>
        <taxon>Hypocreomycetidae</taxon>
        <taxon>Hypocreales</taxon>
        <taxon>Hypocreaceae</taxon>
        <taxon>Trichoderma</taxon>
    </lineage>
</organism>
<keyword evidence="5" id="KW-0328">Glycosyltransferase</keyword>
<evidence type="ECO:0000259" key="14">
    <source>
        <dbReference type="Pfam" id="PF02434"/>
    </source>
</evidence>
<keyword evidence="6 15" id="KW-0808">Transferase</keyword>
<dbReference type="KEGG" id="trr:M419DRAFT_72094"/>
<evidence type="ECO:0000256" key="4">
    <source>
        <dbReference type="ARBA" id="ARBA00012557"/>
    </source>
</evidence>
<evidence type="ECO:0000256" key="5">
    <source>
        <dbReference type="ARBA" id="ARBA00022676"/>
    </source>
</evidence>
<keyword evidence="8" id="KW-0547">Nucleotide-binding</keyword>
<dbReference type="GO" id="GO:0000166">
    <property type="term" value="F:nucleotide binding"/>
    <property type="evidence" value="ECO:0007669"/>
    <property type="project" value="UniProtKB-KW"/>
</dbReference>
<evidence type="ECO:0000256" key="12">
    <source>
        <dbReference type="SAM" id="Phobius"/>
    </source>
</evidence>
<evidence type="ECO:0000256" key="7">
    <source>
        <dbReference type="ARBA" id="ARBA00022692"/>
    </source>
</evidence>
<dbReference type="InterPro" id="IPR026050">
    <property type="entry name" value="C1GALT1/C1GALT1_chp1"/>
</dbReference>
<dbReference type="Pfam" id="PF02434">
    <property type="entry name" value="Fringe"/>
    <property type="match status" value="1"/>
</dbReference>
<dbReference type="PANTHER" id="PTHR23033">
    <property type="entry name" value="BETA1,3-GALACTOSYLTRANSFERASE"/>
    <property type="match status" value="1"/>
</dbReference>
<dbReference type="EMBL" id="KI911140">
    <property type="protein sequence ID" value="ETS05793.1"/>
    <property type="molecule type" value="Genomic_DNA"/>
</dbReference>
<feature type="domain" description="Fringe-like glycosyltransferase" evidence="14">
    <location>
        <begin position="185"/>
        <end position="251"/>
    </location>
</feature>
<dbReference type="GO" id="GO:0016263">
    <property type="term" value="F:glycoprotein-N-acetylgalactosamine 3-beta-galactosyltransferase activity"/>
    <property type="evidence" value="ECO:0007669"/>
    <property type="project" value="UniProtKB-EC"/>
</dbReference>
<feature type="transmembrane region" description="Helical" evidence="12">
    <location>
        <begin position="12"/>
        <end position="30"/>
    </location>
</feature>
<dbReference type="SUPFAM" id="SSF57414">
    <property type="entry name" value="Hairpin loop containing domain-like"/>
    <property type="match status" value="1"/>
</dbReference>
<gene>
    <name evidence="15" type="ORF">M419DRAFT_72094</name>
</gene>
<evidence type="ECO:0000256" key="2">
    <source>
        <dbReference type="ARBA" id="ARBA00004922"/>
    </source>
</evidence>
<accession>A0A024SLI6</accession>
<proteinExistence type="inferred from homology"/>
<evidence type="ECO:0000259" key="13">
    <source>
        <dbReference type="Pfam" id="PF00024"/>
    </source>
</evidence>
<evidence type="ECO:0000256" key="6">
    <source>
        <dbReference type="ARBA" id="ARBA00022679"/>
    </source>
</evidence>
<evidence type="ECO:0000256" key="3">
    <source>
        <dbReference type="ARBA" id="ARBA00006462"/>
    </source>
</evidence>
<evidence type="ECO:0000256" key="9">
    <source>
        <dbReference type="ARBA" id="ARBA00022968"/>
    </source>
</evidence>
<evidence type="ECO:0000256" key="1">
    <source>
        <dbReference type="ARBA" id="ARBA00004606"/>
    </source>
</evidence>
<evidence type="ECO:0000256" key="10">
    <source>
        <dbReference type="ARBA" id="ARBA00022989"/>
    </source>
</evidence>
<dbReference type="EC" id="2.4.1.122" evidence="4"/>
<evidence type="ECO:0000313" key="15">
    <source>
        <dbReference type="EMBL" id="ETS05793.1"/>
    </source>
</evidence>